<keyword evidence="6 8" id="KW-0456">Lyase</keyword>
<dbReference type="GO" id="GO:0015670">
    <property type="term" value="P:carbon dioxide transport"/>
    <property type="evidence" value="ECO:0007669"/>
    <property type="project" value="TreeGrafter"/>
</dbReference>
<dbReference type="OrthoDB" id="429145at2759"/>
<evidence type="ECO:0000256" key="1">
    <source>
        <dbReference type="ARBA" id="ARBA00001947"/>
    </source>
</evidence>
<dbReference type="InterPro" id="IPR036398">
    <property type="entry name" value="CA_dom_sf"/>
</dbReference>
<gene>
    <name evidence="11" type="ORF">IHE44_0001111</name>
    <name evidence="10" type="ORF">IHE44_014401</name>
</gene>
<comment type="similarity">
    <text evidence="2 8">Belongs to the alpha-carbonic anhydrase family.</text>
</comment>
<dbReference type="GO" id="GO:0045177">
    <property type="term" value="C:apical part of cell"/>
    <property type="evidence" value="ECO:0007669"/>
    <property type="project" value="TreeGrafter"/>
</dbReference>
<keyword evidence="5 8" id="KW-0862">Zinc</keyword>
<proteinExistence type="inferred from homology"/>
<comment type="caution">
    <text evidence="10">The sequence shown here is derived from an EMBL/GenBank/DDBJ whole genome shotgun (WGS) entry which is preliminary data.</text>
</comment>
<dbReference type="PROSITE" id="PS51144">
    <property type="entry name" value="ALPHA_CA_2"/>
    <property type="match status" value="1"/>
</dbReference>
<dbReference type="GO" id="GO:0008270">
    <property type="term" value="F:zinc ion binding"/>
    <property type="evidence" value="ECO:0007669"/>
    <property type="project" value="UniProtKB-UniRule"/>
</dbReference>
<organism evidence="10">
    <name type="scientific">Lamprotornis superbus</name>
    <dbReference type="NCBI Taxonomy" id="245042"/>
    <lineage>
        <taxon>Eukaryota</taxon>
        <taxon>Metazoa</taxon>
        <taxon>Chordata</taxon>
        <taxon>Craniata</taxon>
        <taxon>Vertebrata</taxon>
        <taxon>Euteleostomi</taxon>
        <taxon>Archelosauria</taxon>
        <taxon>Archosauria</taxon>
        <taxon>Dinosauria</taxon>
        <taxon>Saurischia</taxon>
        <taxon>Theropoda</taxon>
        <taxon>Coelurosauria</taxon>
        <taxon>Aves</taxon>
        <taxon>Neognathae</taxon>
        <taxon>Neoaves</taxon>
        <taxon>Telluraves</taxon>
        <taxon>Australaves</taxon>
        <taxon>Passeriformes</taxon>
        <taxon>Sturnidae</taxon>
        <taxon>Lamprotornis</taxon>
    </lineage>
</organism>
<comment type="function">
    <text evidence="8">Reversible hydration of carbon dioxide.</text>
</comment>
<evidence type="ECO:0000256" key="6">
    <source>
        <dbReference type="ARBA" id="ARBA00023239"/>
    </source>
</evidence>
<reference evidence="11 12" key="2">
    <citation type="journal article" date="2021" name="J. Hered.">
        <title>Feather Gene Expression Elucidates the Developmental Basis of Plumage Iridescence in African Starlings.</title>
        <authorList>
            <person name="Rubenstein D.R."/>
            <person name="Corvelo A."/>
            <person name="MacManes M.D."/>
            <person name="Maia R."/>
            <person name="Narzisi G."/>
            <person name="Rousaki A."/>
            <person name="Vandenabeele P."/>
            <person name="Shawkey M.D."/>
            <person name="Solomon J."/>
        </authorList>
    </citation>
    <scope>NUCLEOTIDE SEQUENCE [LARGE SCALE GENOMIC DNA]</scope>
    <source>
        <strain evidence="11">SS15</strain>
    </source>
</reference>
<dbReference type="Proteomes" id="UP000618051">
    <property type="component" value="Unassembled WGS sequence"/>
</dbReference>
<sequence>MLHFPIANGERQSPIDICCKSAKYDSSLKPLSFSYDASTARNIVNNGHSFNVEFDDSSDKSVLQGGALDGVYRLAQFHIHWGSCDGQGSEHTVDGVKYDAELHIVHWNVKYGKFAEAVKHPDGLAVVGIFMKVGNAKPEIQKVVDALSSIQTKGKQASFTNFDPTGLLPACRDYWTYPGSLTTPPLLECVIWHVLKEPITVSSEQMCKMRGLCFNAENEPVCHMVDNWRPFTKFLQGPVSVFSEKLNKHYKVRIISVNLEKLAVSQLLPPLLLTSADSNGSSKNISKTVPMIQLASGSPTLRHSQGQGYEWEDRNCTVFTLFDPVLKGITAQCKIRNIVASQSPCKMLFANPDNGKRIKHCGD</sequence>
<comment type="cofactor">
    <cofactor evidence="1 8">
        <name>Zn(2+)</name>
        <dbReference type="ChEBI" id="CHEBI:29105"/>
    </cofactor>
</comment>
<dbReference type="Pfam" id="PF00194">
    <property type="entry name" value="Carb_anhydrase"/>
    <property type="match status" value="1"/>
</dbReference>
<dbReference type="GO" id="GO:0005886">
    <property type="term" value="C:plasma membrane"/>
    <property type="evidence" value="ECO:0007669"/>
    <property type="project" value="TreeGrafter"/>
</dbReference>
<name>A0A835TV36_9PASS</name>
<evidence type="ECO:0000256" key="4">
    <source>
        <dbReference type="ARBA" id="ARBA00022723"/>
    </source>
</evidence>
<dbReference type="PANTHER" id="PTHR18952">
    <property type="entry name" value="CARBONIC ANHYDRASE"/>
    <property type="match status" value="1"/>
</dbReference>
<dbReference type="EMBL" id="JADDUC020000001">
    <property type="protein sequence ID" value="KAI1243487.1"/>
    <property type="molecule type" value="Genomic_DNA"/>
</dbReference>
<evidence type="ECO:0000259" key="9">
    <source>
        <dbReference type="PROSITE" id="PS51144"/>
    </source>
</evidence>
<dbReference type="InterPro" id="IPR018338">
    <property type="entry name" value="Carbonic_anhydrase_a-class_CS"/>
</dbReference>
<evidence type="ECO:0000256" key="2">
    <source>
        <dbReference type="ARBA" id="ARBA00010718"/>
    </source>
</evidence>
<dbReference type="PROSITE" id="PS00162">
    <property type="entry name" value="ALPHA_CA_1"/>
    <property type="match status" value="1"/>
</dbReference>
<feature type="domain" description="Alpha-carbonic anhydrase" evidence="9">
    <location>
        <begin position="1"/>
        <end position="259"/>
    </location>
</feature>
<dbReference type="EC" id="4.2.1.1" evidence="3 8"/>
<dbReference type="EMBL" id="JADDUC010000088">
    <property type="protein sequence ID" value="KAG0119355.1"/>
    <property type="molecule type" value="Genomic_DNA"/>
</dbReference>
<dbReference type="GO" id="GO:0051453">
    <property type="term" value="P:regulation of intracellular pH"/>
    <property type="evidence" value="ECO:0007669"/>
    <property type="project" value="TreeGrafter"/>
</dbReference>
<dbReference type="AlphaFoldDB" id="A0A835TV36"/>
<dbReference type="GO" id="GO:0004089">
    <property type="term" value="F:carbonate dehydratase activity"/>
    <property type="evidence" value="ECO:0007669"/>
    <property type="project" value="UniProtKB-UniRule"/>
</dbReference>
<protein>
    <recommendedName>
        <fullName evidence="3 8">Carbonic anhydrase</fullName>
        <ecNumber evidence="3 8">4.2.1.1</ecNumber>
    </recommendedName>
</protein>
<dbReference type="FunFam" id="3.10.200.10:FF:000001">
    <property type="entry name" value="Carbonic anhydrase 2"/>
    <property type="match status" value="1"/>
</dbReference>
<keyword evidence="12" id="KW-1185">Reference proteome</keyword>
<dbReference type="GO" id="GO:0005737">
    <property type="term" value="C:cytoplasm"/>
    <property type="evidence" value="ECO:0007669"/>
    <property type="project" value="TreeGrafter"/>
</dbReference>
<evidence type="ECO:0000256" key="8">
    <source>
        <dbReference type="RuleBase" id="RU367011"/>
    </source>
</evidence>
<dbReference type="InterPro" id="IPR023561">
    <property type="entry name" value="Carbonic_anhydrase_a-class"/>
</dbReference>
<evidence type="ECO:0000256" key="7">
    <source>
        <dbReference type="ARBA" id="ARBA00048348"/>
    </source>
</evidence>
<evidence type="ECO:0000313" key="11">
    <source>
        <dbReference type="EMBL" id="KAI1243487.1"/>
    </source>
</evidence>
<evidence type="ECO:0000256" key="3">
    <source>
        <dbReference type="ARBA" id="ARBA00012925"/>
    </source>
</evidence>
<dbReference type="Gene3D" id="3.10.200.10">
    <property type="entry name" value="Alpha carbonic anhydrase"/>
    <property type="match status" value="1"/>
</dbReference>
<accession>A0A835TV36</accession>
<comment type="catalytic activity">
    <reaction evidence="7 8">
        <text>hydrogencarbonate + H(+) = CO2 + H2O</text>
        <dbReference type="Rhea" id="RHEA:10748"/>
        <dbReference type="ChEBI" id="CHEBI:15377"/>
        <dbReference type="ChEBI" id="CHEBI:15378"/>
        <dbReference type="ChEBI" id="CHEBI:16526"/>
        <dbReference type="ChEBI" id="CHEBI:17544"/>
        <dbReference type="EC" id="4.2.1.1"/>
    </reaction>
</comment>
<dbReference type="InterPro" id="IPR001148">
    <property type="entry name" value="CA_dom"/>
</dbReference>
<reference evidence="11" key="3">
    <citation type="submission" date="2022-01" db="EMBL/GenBank/DDBJ databases">
        <authorList>
            <person name="Rubenstein D.R."/>
        </authorList>
    </citation>
    <scope>NUCLEOTIDE SEQUENCE</scope>
    <source>
        <strain evidence="11">SS15</strain>
        <tissue evidence="11">Liver</tissue>
    </source>
</reference>
<keyword evidence="4 8" id="KW-0479">Metal-binding</keyword>
<dbReference type="SUPFAM" id="SSF51069">
    <property type="entry name" value="Carbonic anhydrase"/>
    <property type="match status" value="1"/>
</dbReference>
<dbReference type="PANTHER" id="PTHR18952:SF120">
    <property type="entry name" value="CARBONIC ANHYDRASE 2"/>
    <property type="match status" value="1"/>
</dbReference>
<evidence type="ECO:0000256" key="5">
    <source>
        <dbReference type="ARBA" id="ARBA00022833"/>
    </source>
</evidence>
<dbReference type="SMART" id="SM01057">
    <property type="entry name" value="Carb_anhydrase"/>
    <property type="match status" value="1"/>
</dbReference>
<evidence type="ECO:0000313" key="10">
    <source>
        <dbReference type="EMBL" id="KAG0119355.1"/>
    </source>
</evidence>
<evidence type="ECO:0000313" key="12">
    <source>
        <dbReference type="Proteomes" id="UP000618051"/>
    </source>
</evidence>
<reference evidence="10" key="1">
    <citation type="submission" date="2020-10" db="EMBL/GenBank/DDBJ databases">
        <title>Feather gene expression reveals the developmental basis of iridescence in African starlings.</title>
        <authorList>
            <person name="Rubenstein D.R."/>
        </authorList>
    </citation>
    <scope>NUCLEOTIDE SEQUENCE</scope>
    <source>
        <strain evidence="10">SS15</strain>
        <tissue evidence="10">Liver</tissue>
    </source>
</reference>